<accession>A0AAD3Y8H6</accession>
<sequence length="84" mass="9566">MMPQHWLFEILMPLYALLAASSDHSRFSLHRVLLFFGNAVSFVSTNWYYLVLKEISCIPHFQCLYAKVLHMAWAAAGSDVGSLC</sequence>
<gene>
    <name evidence="2" type="ORF">Nepgr_033584</name>
</gene>
<reference evidence="2" key="1">
    <citation type="submission" date="2023-05" db="EMBL/GenBank/DDBJ databases">
        <title>Nepenthes gracilis genome sequencing.</title>
        <authorList>
            <person name="Fukushima K."/>
        </authorList>
    </citation>
    <scope>NUCLEOTIDE SEQUENCE</scope>
    <source>
        <strain evidence="2">SING2019-196</strain>
    </source>
</reference>
<keyword evidence="3" id="KW-1185">Reference proteome</keyword>
<protein>
    <submittedName>
        <fullName evidence="2">Uncharacterized protein</fullName>
    </submittedName>
</protein>
<organism evidence="2 3">
    <name type="scientific">Nepenthes gracilis</name>
    <name type="common">Slender pitcher plant</name>
    <dbReference type="NCBI Taxonomy" id="150966"/>
    <lineage>
        <taxon>Eukaryota</taxon>
        <taxon>Viridiplantae</taxon>
        <taxon>Streptophyta</taxon>
        <taxon>Embryophyta</taxon>
        <taxon>Tracheophyta</taxon>
        <taxon>Spermatophyta</taxon>
        <taxon>Magnoliopsida</taxon>
        <taxon>eudicotyledons</taxon>
        <taxon>Gunneridae</taxon>
        <taxon>Pentapetalae</taxon>
        <taxon>Caryophyllales</taxon>
        <taxon>Nepenthaceae</taxon>
        <taxon>Nepenthes</taxon>
    </lineage>
</organism>
<proteinExistence type="predicted"/>
<dbReference type="Proteomes" id="UP001279734">
    <property type="component" value="Unassembled WGS sequence"/>
</dbReference>
<feature type="signal peptide" evidence="1">
    <location>
        <begin position="1"/>
        <end position="22"/>
    </location>
</feature>
<evidence type="ECO:0000313" key="2">
    <source>
        <dbReference type="EMBL" id="GMH31740.1"/>
    </source>
</evidence>
<keyword evidence="1" id="KW-0732">Signal</keyword>
<feature type="chain" id="PRO_5042138365" evidence="1">
    <location>
        <begin position="23"/>
        <end position="84"/>
    </location>
</feature>
<evidence type="ECO:0000313" key="3">
    <source>
        <dbReference type="Proteomes" id="UP001279734"/>
    </source>
</evidence>
<dbReference type="EMBL" id="BSYO01000040">
    <property type="protein sequence ID" value="GMH31740.1"/>
    <property type="molecule type" value="Genomic_DNA"/>
</dbReference>
<name>A0AAD3Y8H6_NEPGR</name>
<comment type="caution">
    <text evidence="2">The sequence shown here is derived from an EMBL/GenBank/DDBJ whole genome shotgun (WGS) entry which is preliminary data.</text>
</comment>
<evidence type="ECO:0000256" key="1">
    <source>
        <dbReference type="SAM" id="SignalP"/>
    </source>
</evidence>
<dbReference type="AlphaFoldDB" id="A0AAD3Y8H6"/>